<keyword evidence="2 4" id="KW-0012">Acyltransferase</keyword>
<keyword evidence="5" id="KW-1185">Reference proteome</keyword>
<dbReference type="EC" id="2.3.1.-" evidence="4"/>
<dbReference type="SUPFAM" id="SSF55729">
    <property type="entry name" value="Acyl-CoA N-acyltransferases (Nat)"/>
    <property type="match status" value="1"/>
</dbReference>
<dbReference type="PANTHER" id="PTHR43877">
    <property type="entry name" value="AMINOALKYLPHOSPHONATE N-ACETYLTRANSFERASE-RELATED-RELATED"/>
    <property type="match status" value="1"/>
</dbReference>
<evidence type="ECO:0000256" key="1">
    <source>
        <dbReference type="ARBA" id="ARBA00022679"/>
    </source>
</evidence>
<evidence type="ECO:0000259" key="3">
    <source>
        <dbReference type="PROSITE" id="PS51186"/>
    </source>
</evidence>
<evidence type="ECO:0000256" key="2">
    <source>
        <dbReference type="ARBA" id="ARBA00023315"/>
    </source>
</evidence>
<dbReference type="InterPro" id="IPR016181">
    <property type="entry name" value="Acyl_CoA_acyltransferase"/>
</dbReference>
<dbReference type="Gene3D" id="3.40.630.30">
    <property type="match status" value="1"/>
</dbReference>
<dbReference type="InterPro" id="IPR000182">
    <property type="entry name" value="GNAT_dom"/>
</dbReference>
<dbReference type="PANTHER" id="PTHR43877:SF2">
    <property type="entry name" value="AMINOALKYLPHOSPHONATE N-ACETYLTRANSFERASE-RELATED"/>
    <property type="match status" value="1"/>
</dbReference>
<dbReference type="GO" id="GO:0016746">
    <property type="term" value="F:acyltransferase activity"/>
    <property type="evidence" value="ECO:0007669"/>
    <property type="project" value="UniProtKB-KW"/>
</dbReference>
<dbReference type="EMBL" id="JBHSOF010000007">
    <property type="protein sequence ID" value="MFC5663022.1"/>
    <property type="molecule type" value="Genomic_DNA"/>
</dbReference>
<dbReference type="Pfam" id="PF00583">
    <property type="entry name" value="Acetyltransf_1"/>
    <property type="match status" value="1"/>
</dbReference>
<keyword evidence="1 4" id="KW-0808">Transferase</keyword>
<name>A0ABW0WXL9_9ACTN</name>
<accession>A0ABW0WXL9</accession>
<dbReference type="PROSITE" id="PS51186">
    <property type="entry name" value="GNAT"/>
    <property type="match status" value="1"/>
</dbReference>
<dbReference type="RefSeq" id="WP_380224663.1">
    <property type="nucleotide sequence ID" value="NZ_JBHSOF010000007.1"/>
</dbReference>
<protein>
    <submittedName>
        <fullName evidence="4">GNAT family N-acetyltransferase</fullName>
        <ecNumber evidence="4">2.3.1.-</ecNumber>
    </submittedName>
</protein>
<organism evidence="4 5">
    <name type="scientific">Kitasatospora misakiensis</name>
    <dbReference type="NCBI Taxonomy" id="67330"/>
    <lineage>
        <taxon>Bacteria</taxon>
        <taxon>Bacillati</taxon>
        <taxon>Actinomycetota</taxon>
        <taxon>Actinomycetes</taxon>
        <taxon>Kitasatosporales</taxon>
        <taxon>Streptomycetaceae</taxon>
        <taxon>Kitasatospora</taxon>
    </lineage>
</organism>
<gene>
    <name evidence="4" type="ORF">ACFP3U_08490</name>
</gene>
<sequence length="151" mass="15905">MELTVVDVGPDGPALHRDVAPLILALRPALDADGFAAFAAEAHAQGLVFTAAYDDRGRCLAVAAHRVLATSRGRLFFVDDLVTAPAVRSAGVGGRLFAVLRERARAAGCVRIELDSGTANHDAHRFYRAHGMAVTALHFGLDLPGEAAPVR</sequence>
<dbReference type="InterPro" id="IPR050832">
    <property type="entry name" value="Bact_Acetyltransf"/>
</dbReference>
<proteinExistence type="predicted"/>
<dbReference type="Proteomes" id="UP001595975">
    <property type="component" value="Unassembled WGS sequence"/>
</dbReference>
<feature type="domain" description="N-acetyltransferase" evidence="3">
    <location>
        <begin position="21"/>
        <end position="151"/>
    </location>
</feature>
<comment type="caution">
    <text evidence="4">The sequence shown here is derived from an EMBL/GenBank/DDBJ whole genome shotgun (WGS) entry which is preliminary data.</text>
</comment>
<dbReference type="CDD" id="cd04301">
    <property type="entry name" value="NAT_SF"/>
    <property type="match status" value="1"/>
</dbReference>
<evidence type="ECO:0000313" key="5">
    <source>
        <dbReference type="Proteomes" id="UP001595975"/>
    </source>
</evidence>
<reference evidence="5" key="1">
    <citation type="journal article" date="2019" name="Int. J. Syst. Evol. Microbiol.">
        <title>The Global Catalogue of Microorganisms (GCM) 10K type strain sequencing project: providing services to taxonomists for standard genome sequencing and annotation.</title>
        <authorList>
            <consortium name="The Broad Institute Genomics Platform"/>
            <consortium name="The Broad Institute Genome Sequencing Center for Infectious Disease"/>
            <person name="Wu L."/>
            <person name="Ma J."/>
        </authorList>
    </citation>
    <scope>NUCLEOTIDE SEQUENCE [LARGE SCALE GENOMIC DNA]</scope>
    <source>
        <strain evidence="5">CGMCC 4.1437</strain>
    </source>
</reference>
<evidence type="ECO:0000313" key="4">
    <source>
        <dbReference type="EMBL" id="MFC5663022.1"/>
    </source>
</evidence>